<dbReference type="EMBL" id="CADCTK010000867">
    <property type="protein sequence ID" value="CAA9286050.1"/>
    <property type="molecule type" value="Genomic_DNA"/>
</dbReference>
<gene>
    <name evidence="2" type="ORF">AVDCRST_MAG26-3743</name>
</gene>
<organism evidence="2">
    <name type="scientific">uncultured Chloroflexia bacterium</name>
    <dbReference type="NCBI Taxonomy" id="1672391"/>
    <lineage>
        <taxon>Bacteria</taxon>
        <taxon>Bacillati</taxon>
        <taxon>Chloroflexota</taxon>
        <taxon>Chloroflexia</taxon>
        <taxon>environmental samples</taxon>
    </lineage>
</organism>
<sequence length="75" mass="8374">MIKVVPVTPAGPEATRLLGSGDATILVRPDRHIGLMARTDDPRALRDYLDTFLVRRGQPSNERDRNTIALLQHDL</sequence>
<dbReference type="AlphaFoldDB" id="A0A6J4JSG1"/>
<reference evidence="2" key="1">
    <citation type="submission" date="2020-02" db="EMBL/GenBank/DDBJ databases">
        <authorList>
            <person name="Meier V. D."/>
        </authorList>
    </citation>
    <scope>NUCLEOTIDE SEQUENCE</scope>
    <source>
        <strain evidence="2">AVDCRST_MAG26</strain>
    </source>
</reference>
<evidence type="ECO:0000313" key="2">
    <source>
        <dbReference type="EMBL" id="CAA9286050.1"/>
    </source>
</evidence>
<accession>A0A6J4JSG1</accession>
<protein>
    <submittedName>
        <fullName evidence="2">Uncharacterized protein</fullName>
    </submittedName>
</protein>
<dbReference type="Gene3D" id="3.40.30.20">
    <property type="match status" value="1"/>
</dbReference>
<dbReference type="InterPro" id="IPR038220">
    <property type="entry name" value="PHOX_C_sf"/>
</dbReference>
<proteinExistence type="predicted"/>
<evidence type="ECO:0000256" key="1">
    <source>
        <dbReference type="ARBA" id="ARBA00023002"/>
    </source>
</evidence>
<keyword evidence="1" id="KW-0560">Oxidoreductase</keyword>
<name>A0A6J4JSG1_9CHLR</name>
<dbReference type="GO" id="GO:0016491">
    <property type="term" value="F:oxidoreductase activity"/>
    <property type="evidence" value="ECO:0007669"/>
    <property type="project" value="UniProtKB-KW"/>
</dbReference>